<organism evidence="2">
    <name type="scientific">marine sediment metagenome</name>
    <dbReference type="NCBI Taxonomy" id="412755"/>
    <lineage>
        <taxon>unclassified sequences</taxon>
        <taxon>metagenomes</taxon>
        <taxon>ecological metagenomes</taxon>
    </lineage>
</organism>
<sequence>CASSSAGPAFEGSGVKHGMRAGAGAIEKFKITPDGEIEYNTIGDAHPIGICGSGLLDILAELFINDIIDRTGHFQVGDDARFSEGQDGVQFTLVPVSGEHHEVVITQADIDNLIRSKAGVFASIKVLMDSTQTKTEELSAIYLAGGFGNYLNVARAVTIGLLPDVSPEKIHFVGNTSIAGAKTALLSREGYVVAEDIAKAMTYSDLMSHPDYMEEFIKANFLPHTDLSLFPSHKVAT</sequence>
<dbReference type="InterPro" id="IPR052911">
    <property type="entry name" value="Corrinoid_activation_enz"/>
</dbReference>
<dbReference type="PANTHER" id="PTHR42895:SF1">
    <property type="entry name" value="IRON-SULFUR CLUSTER PROTEIN"/>
    <property type="match status" value="1"/>
</dbReference>
<gene>
    <name evidence="2" type="ORF">LCGC14_2822510</name>
</gene>
<proteinExistence type="predicted"/>
<comment type="caution">
    <text evidence="2">The sequence shown here is derived from an EMBL/GenBank/DDBJ whole genome shotgun (WGS) entry which is preliminary data.</text>
</comment>
<protein>
    <recommendedName>
        <fullName evidence="1">RACo C-terminal domain-containing protein</fullName>
    </recommendedName>
</protein>
<evidence type="ECO:0000313" key="2">
    <source>
        <dbReference type="EMBL" id="KKK80535.1"/>
    </source>
</evidence>
<dbReference type="InterPro" id="IPR027980">
    <property type="entry name" value="RACo_C"/>
</dbReference>
<dbReference type="AlphaFoldDB" id="A0A0F8Z3A9"/>
<accession>A0A0F8Z3A9</accession>
<dbReference type="Pfam" id="PF14574">
    <property type="entry name" value="RACo_C_ter"/>
    <property type="match status" value="1"/>
</dbReference>
<feature type="non-terminal residue" evidence="2">
    <location>
        <position position="1"/>
    </location>
</feature>
<name>A0A0F8Z3A9_9ZZZZ</name>
<feature type="domain" description="RACo C-terminal" evidence="1">
    <location>
        <begin position="1"/>
        <end position="233"/>
    </location>
</feature>
<dbReference type="PANTHER" id="PTHR42895">
    <property type="entry name" value="IRON-SULFUR CLUSTER-BINDING PROTEIN-RELATED"/>
    <property type="match status" value="1"/>
</dbReference>
<evidence type="ECO:0000259" key="1">
    <source>
        <dbReference type="Pfam" id="PF14574"/>
    </source>
</evidence>
<reference evidence="2" key="1">
    <citation type="journal article" date="2015" name="Nature">
        <title>Complex archaea that bridge the gap between prokaryotes and eukaryotes.</title>
        <authorList>
            <person name="Spang A."/>
            <person name="Saw J.H."/>
            <person name="Jorgensen S.L."/>
            <person name="Zaremba-Niedzwiedzka K."/>
            <person name="Martijn J."/>
            <person name="Lind A.E."/>
            <person name="van Eijk R."/>
            <person name="Schleper C."/>
            <person name="Guy L."/>
            <person name="Ettema T.J."/>
        </authorList>
    </citation>
    <scope>NUCLEOTIDE SEQUENCE</scope>
</reference>
<dbReference type="EMBL" id="LAZR01053535">
    <property type="protein sequence ID" value="KKK80535.1"/>
    <property type="molecule type" value="Genomic_DNA"/>
</dbReference>